<proteinExistence type="predicted"/>
<dbReference type="OrthoDB" id="389577at2"/>
<name>A6NRV6_9FIRM</name>
<keyword evidence="2" id="KW-0762">Sugar transport</keyword>
<comment type="caution">
    <text evidence="6">The sequence shown here is derived from an EMBL/GenBank/DDBJ whole genome shotgun (WGS) entry which is preliminary data.</text>
</comment>
<protein>
    <submittedName>
        <fullName evidence="6">PTS system, Lactose/Cellobiose specific IIA subunit</fullName>
    </submittedName>
</protein>
<dbReference type="Proteomes" id="UP000003639">
    <property type="component" value="Unassembled WGS sequence"/>
</dbReference>
<dbReference type="PROSITE" id="PS51095">
    <property type="entry name" value="PTS_EIIA_TYPE_3"/>
    <property type="match status" value="1"/>
</dbReference>
<dbReference type="STRING" id="411467.BACCAP_00934"/>
<evidence type="ECO:0000256" key="1">
    <source>
        <dbReference type="ARBA" id="ARBA00022448"/>
    </source>
</evidence>
<accession>A6NRV6</accession>
<dbReference type="SUPFAM" id="SSF46973">
    <property type="entry name" value="Enzyme IIa from lactose specific PTS, IIa-lac"/>
    <property type="match status" value="1"/>
</dbReference>
<dbReference type="Gene3D" id="1.20.58.80">
    <property type="entry name" value="Phosphotransferase system, lactose/cellobiose-type IIA subunit"/>
    <property type="match status" value="1"/>
</dbReference>
<keyword evidence="3" id="KW-0808">Transferase</keyword>
<keyword evidence="4" id="KW-0598">Phosphotransferase system</keyword>
<dbReference type="Pfam" id="PF02255">
    <property type="entry name" value="PTS_IIA"/>
    <property type="match status" value="1"/>
</dbReference>
<keyword evidence="7" id="KW-1185">Reference proteome</keyword>
<evidence type="ECO:0000313" key="6">
    <source>
        <dbReference type="EMBL" id="EDN01366.1"/>
    </source>
</evidence>
<evidence type="ECO:0000313" key="7">
    <source>
        <dbReference type="Proteomes" id="UP000003639"/>
    </source>
</evidence>
<dbReference type="EMBL" id="AAXG02000006">
    <property type="protein sequence ID" value="EDN01366.1"/>
    <property type="molecule type" value="Genomic_DNA"/>
</dbReference>
<reference evidence="6 7" key="2">
    <citation type="submission" date="2007-06" db="EMBL/GenBank/DDBJ databases">
        <title>Draft genome sequence of Pseudoflavonifractor capillosus ATCC 29799.</title>
        <authorList>
            <person name="Sudarsanam P."/>
            <person name="Ley R."/>
            <person name="Guruge J."/>
            <person name="Turnbaugh P.J."/>
            <person name="Mahowald M."/>
            <person name="Liep D."/>
            <person name="Gordon J."/>
        </authorList>
    </citation>
    <scope>NUCLEOTIDE SEQUENCE [LARGE SCALE GENOMIC DNA]</scope>
    <source>
        <strain evidence="6 7">ATCC 29799</strain>
    </source>
</reference>
<dbReference type="GO" id="GO:0016740">
    <property type="term" value="F:transferase activity"/>
    <property type="evidence" value="ECO:0007669"/>
    <property type="project" value="UniProtKB-KW"/>
</dbReference>
<evidence type="ECO:0000256" key="5">
    <source>
        <dbReference type="PROSITE-ProRule" id="PRU00418"/>
    </source>
</evidence>
<sequence length="74" mass="7978">MDYNTLAFSIIAEAGDAKSAAIEAARAALERDFAQAEACMEQCERSLSGAHQEQTDMLRAELSGNKQEVGLLMV</sequence>
<evidence type="ECO:0000256" key="3">
    <source>
        <dbReference type="ARBA" id="ARBA00022679"/>
    </source>
</evidence>
<comment type="caution">
    <text evidence="5">Lacks conserved residue(s) required for the propagation of feature annotation.</text>
</comment>
<feature type="non-terminal residue" evidence="6">
    <location>
        <position position="74"/>
    </location>
</feature>
<dbReference type="GO" id="GO:0009401">
    <property type="term" value="P:phosphoenolpyruvate-dependent sugar phosphotransferase system"/>
    <property type="evidence" value="ECO:0007669"/>
    <property type="project" value="UniProtKB-KW"/>
</dbReference>
<evidence type="ECO:0000256" key="4">
    <source>
        <dbReference type="ARBA" id="ARBA00022683"/>
    </source>
</evidence>
<reference evidence="6 7" key="1">
    <citation type="submission" date="2007-04" db="EMBL/GenBank/DDBJ databases">
        <authorList>
            <person name="Fulton L."/>
            <person name="Clifton S."/>
            <person name="Fulton B."/>
            <person name="Xu J."/>
            <person name="Minx P."/>
            <person name="Pepin K.H."/>
            <person name="Johnson M."/>
            <person name="Thiruvilangam P."/>
            <person name="Bhonagiri V."/>
            <person name="Nash W.E."/>
            <person name="Mardis E.R."/>
            <person name="Wilson R.K."/>
        </authorList>
    </citation>
    <scope>NUCLEOTIDE SEQUENCE [LARGE SCALE GENOMIC DNA]</scope>
    <source>
        <strain evidence="6 7">ATCC 29799</strain>
    </source>
</reference>
<evidence type="ECO:0000256" key="2">
    <source>
        <dbReference type="ARBA" id="ARBA00022597"/>
    </source>
</evidence>
<dbReference type="eggNOG" id="COG1447">
    <property type="taxonomic scope" value="Bacteria"/>
</dbReference>
<dbReference type="PANTHER" id="PTHR34382">
    <property type="entry name" value="PTS SYSTEM N,N'-DIACETYLCHITOBIOSE-SPECIFIC EIIA COMPONENT"/>
    <property type="match status" value="1"/>
</dbReference>
<dbReference type="AlphaFoldDB" id="A6NRV6"/>
<dbReference type="InterPro" id="IPR003188">
    <property type="entry name" value="PTS_IIA_lac/cel"/>
</dbReference>
<organism evidence="6 7">
    <name type="scientific">Pseudoflavonifractor capillosus ATCC 29799</name>
    <dbReference type="NCBI Taxonomy" id="411467"/>
    <lineage>
        <taxon>Bacteria</taxon>
        <taxon>Bacillati</taxon>
        <taxon>Bacillota</taxon>
        <taxon>Clostridia</taxon>
        <taxon>Eubacteriales</taxon>
        <taxon>Oscillospiraceae</taxon>
        <taxon>Pseudoflavonifractor</taxon>
    </lineage>
</organism>
<gene>
    <name evidence="6" type="ORF">BACCAP_00934</name>
</gene>
<dbReference type="InterPro" id="IPR036542">
    <property type="entry name" value="PTS_IIA_lac/cel_sf"/>
</dbReference>
<dbReference type="PANTHER" id="PTHR34382:SF7">
    <property type="entry name" value="PTS SYSTEM N,N'-DIACETYLCHITOBIOSE-SPECIFIC EIIA COMPONENT"/>
    <property type="match status" value="1"/>
</dbReference>
<keyword evidence="1" id="KW-0813">Transport</keyword>
<dbReference type="RefSeq" id="WP_006571483.1">
    <property type="nucleotide sequence ID" value="NZ_AAXG02000006.1"/>
</dbReference>